<comment type="caution">
    <text evidence="3">The sequence shown here is derived from an EMBL/GenBank/DDBJ whole genome shotgun (WGS) entry which is preliminary data.</text>
</comment>
<dbReference type="Gene3D" id="1.50.10.140">
    <property type="match status" value="1"/>
</dbReference>
<dbReference type="Gene3D" id="2.60.120.430">
    <property type="entry name" value="Galactose-binding lectin"/>
    <property type="match status" value="1"/>
</dbReference>
<keyword evidence="1" id="KW-0732">Signal</keyword>
<organism evidence="3 4">
    <name type="scientific">Sphingobacterium corticis</name>
    <dbReference type="NCBI Taxonomy" id="1812823"/>
    <lineage>
        <taxon>Bacteria</taxon>
        <taxon>Pseudomonadati</taxon>
        <taxon>Bacteroidota</taxon>
        <taxon>Sphingobacteriia</taxon>
        <taxon>Sphingobacteriales</taxon>
        <taxon>Sphingobacteriaceae</taxon>
        <taxon>Sphingobacterium</taxon>
    </lineage>
</organism>
<dbReference type="InterPro" id="IPR022357">
    <property type="entry name" value="MIP_CS"/>
</dbReference>
<dbReference type="Proteomes" id="UP001597393">
    <property type="component" value="Unassembled WGS sequence"/>
</dbReference>
<evidence type="ECO:0000313" key="3">
    <source>
        <dbReference type="EMBL" id="MFD2599421.1"/>
    </source>
</evidence>
<name>A0ABW5NJW7_9SPHI</name>
<dbReference type="EMBL" id="JBHUMA010000006">
    <property type="protein sequence ID" value="MFD2599421.1"/>
    <property type="molecule type" value="Genomic_DNA"/>
</dbReference>
<dbReference type="RefSeq" id="WP_380869547.1">
    <property type="nucleotide sequence ID" value="NZ_JBHUMA010000006.1"/>
</dbReference>
<evidence type="ECO:0000313" key="4">
    <source>
        <dbReference type="Proteomes" id="UP001597393"/>
    </source>
</evidence>
<gene>
    <name evidence="3" type="ORF">ACFSQ3_10695</name>
</gene>
<feature type="domain" description="Glycoamylase-like" evidence="2">
    <location>
        <begin position="621"/>
        <end position="714"/>
    </location>
</feature>
<sequence>MMLTRLLILLSFIVAVQAKADTYPEVVFDNSLISGVYAKSETHSEGGSWVENIDRHLPVSDSIFFTPGNALSLRYQNANGGNWEAAVKYSRQKFSYRITSKDVLVLKLYVNSAKTTTKQLPLLSIRQKNRDSEKVNLTNFIEDFNVDTWMDVRIPISELNGIDYDSAIKAVVFHQQGEGSHHLYIDQIEFLPTNYSKAKLTSPAVLSKVYPFDKHIQLQWQLPLTPSIRYVKIYRSEDNKNFEAVGIRPISMQGSLDYIPVLDKTYYYKIAWVDYDYKESPFSAVQQVKPTKLADDQIFDFIQRAHVNYFIDNFDINSGMHTPFKQEGKTVVSTNETGLALLSLLIGVDREYFSRRNFTLRTKRIVDFLGSVPDRHGIFASYYDGRKKDAIHLDSRPNYSLTATTTIFQALLIARQYLDGDDADEKYVREKITKLWENINWPALVMADTEDVLVSDVGVLQELTNIKPLGGLNQSMNSYILAAASAKNGISASGFLNNLTLEYEEFDSFSIDSIEGLDTGKVVTDQRKLNKTLANDMQDLDNTLRRQNMVKDTVLYGVNVPFGELTNRNLLSMYMPFLTIDPRLANTESYRFAEILKNYTDYVKRRDNESGRGTRNVDIWGYDSETDERAAFHINPAISISSVSVDYEKGLQALLALYHNYGDILLTEYGFRSWLDLKNSDVSDEYLSVNQASVAIMIENARTGLIWKLYREIPEIKAVQEKIFVENTLN</sequence>
<reference evidence="4" key="1">
    <citation type="journal article" date="2019" name="Int. J. Syst. Evol. Microbiol.">
        <title>The Global Catalogue of Microorganisms (GCM) 10K type strain sequencing project: providing services to taxonomists for standard genome sequencing and annotation.</title>
        <authorList>
            <consortium name="The Broad Institute Genomics Platform"/>
            <consortium name="The Broad Institute Genome Sequencing Center for Infectious Disease"/>
            <person name="Wu L."/>
            <person name="Ma J."/>
        </authorList>
    </citation>
    <scope>NUCLEOTIDE SEQUENCE [LARGE SCALE GENOMIC DNA]</scope>
    <source>
        <strain evidence="4">KCTC 42248</strain>
    </source>
</reference>
<dbReference type="InterPro" id="IPR019282">
    <property type="entry name" value="Glycoamylase-like_cons_dom"/>
</dbReference>
<keyword evidence="4" id="KW-1185">Reference proteome</keyword>
<proteinExistence type="predicted"/>
<evidence type="ECO:0000256" key="1">
    <source>
        <dbReference type="SAM" id="SignalP"/>
    </source>
</evidence>
<protein>
    <submittedName>
        <fullName evidence="3">Glucoamylase family protein</fullName>
    </submittedName>
</protein>
<feature type="signal peptide" evidence="1">
    <location>
        <begin position="1"/>
        <end position="20"/>
    </location>
</feature>
<feature type="chain" id="PRO_5047227370" evidence="1">
    <location>
        <begin position="21"/>
        <end position="730"/>
    </location>
</feature>
<evidence type="ECO:0000259" key="2">
    <source>
        <dbReference type="Pfam" id="PF10091"/>
    </source>
</evidence>
<dbReference type="Pfam" id="PF10091">
    <property type="entry name" value="Glycoamylase"/>
    <property type="match status" value="1"/>
</dbReference>
<dbReference type="PROSITE" id="PS00221">
    <property type="entry name" value="MIP"/>
    <property type="match status" value="1"/>
</dbReference>
<accession>A0ABW5NJW7</accession>